<dbReference type="EMBL" id="PXYI01000001">
    <property type="protein sequence ID" value="PSJ43563.1"/>
    <property type="molecule type" value="Genomic_DNA"/>
</dbReference>
<keyword evidence="9" id="KW-1185">Reference proteome</keyword>
<dbReference type="GO" id="GO:0005886">
    <property type="term" value="C:plasma membrane"/>
    <property type="evidence" value="ECO:0007669"/>
    <property type="project" value="UniProtKB-SubCell"/>
</dbReference>
<dbReference type="RefSeq" id="WP_106511586.1">
    <property type="nucleotide sequence ID" value="NZ_PXYI01000001.1"/>
</dbReference>
<proteinExistence type="predicted"/>
<feature type="transmembrane region" description="Helical" evidence="6">
    <location>
        <begin position="12"/>
        <end position="30"/>
    </location>
</feature>
<dbReference type="Proteomes" id="UP000241167">
    <property type="component" value="Unassembled WGS sequence"/>
</dbReference>
<feature type="domain" description="VTT" evidence="7">
    <location>
        <begin position="30"/>
        <end position="160"/>
    </location>
</feature>
<organism evidence="8 9">
    <name type="scientific">Allosphingosinicella deserti</name>
    <dbReference type="NCBI Taxonomy" id="2116704"/>
    <lineage>
        <taxon>Bacteria</taxon>
        <taxon>Pseudomonadati</taxon>
        <taxon>Pseudomonadota</taxon>
        <taxon>Alphaproteobacteria</taxon>
        <taxon>Sphingomonadales</taxon>
        <taxon>Sphingomonadaceae</taxon>
        <taxon>Allosphingosinicella</taxon>
    </lineage>
</organism>
<dbReference type="Pfam" id="PF09335">
    <property type="entry name" value="VTT_dom"/>
    <property type="match status" value="1"/>
</dbReference>
<gene>
    <name evidence="8" type="ORF">C7I55_04220</name>
</gene>
<sequence length="202" mass="22309">MSDWVVTLIDKTGYIGVAFLMFLETVFPPIPSEVIMPVAGVAAAQGSMTLPGVIASGTAGAMFGNFFWYLVARVIGLDRFRPFIEKHGRWLTLDWYDIEKSEKLFGRFGSAIVGVGRLLPTVRSVVSIPAGLLKMRLRSFLIWSTIGTAGWSSALAVAGYLLGRQFDDINKVLGPLSSAIIVLIVLAYVWRQFTWRKRHPDA</sequence>
<keyword evidence="4 6" id="KW-1133">Transmembrane helix</keyword>
<evidence type="ECO:0000256" key="1">
    <source>
        <dbReference type="ARBA" id="ARBA00004651"/>
    </source>
</evidence>
<feature type="transmembrane region" description="Helical" evidence="6">
    <location>
        <begin position="172"/>
        <end position="190"/>
    </location>
</feature>
<comment type="caution">
    <text evidence="8">The sequence shown here is derived from an EMBL/GenBank/DDBJ whole genome shotgun (WGS) entry which is preliminary data.</text>
</comment>
<protein>
    <submittedName>
        <fullName evidence="8">DedA family protein</fullName>
    </submittedName>
</protein>
<evidence type="ECO:0000313" key="9">
    <source>
        <dbReference type="Proteomes" id="UP000241167"/>
    </source>
</evidence>
<dbReference type="OrthoDB" id="9813426at2"/>
<dbReference type="InterPro" id="IPR051311">
    <property type="entry name" value="DedA_domain"/>
</dbReference>
<dbReference type="PANTHER" id="PTHR42709">
    <property type="entry name" value="ALKALINE PHOSPHATASE LIKE PROTEIN"/>
    <property type="match status" value="1"/>
</dbReference>
<evidence type="ECO:0000259" key="7">
    <source>
        <dbReference type="Pfam" id="PF09335"/>
    </source>
</evidence>
<keyword evidence="3 6" id="KW-0812">Transmembrane</keyword>
<evidence type="ECO:0000313" key="8">
    <source>
        <dbReference type="EMBL" id="PSJ43563.1"/>
    </source>
</evidence>
<reference evidence="8 9" key="1">
    <citation type="submission" date="2018-03" db="EMBL/GenBank/DDBJ databases">
        <title>The draft genome of Sphingosinicella sp. GL-C-18.</title>
        <authorList>
            <person name="Liu L."/>
            <person name="Li L."/>
            <person name="Liang L."/>
            <person name="Zhang X."/>
            <person name="Wang T."/>
        </authorList>
    </citation>
    <scope>NUCLEOTIDE SEQUENCE [LARGE SCALE GENOMIC DNA]</scope>
    <source>
        <strain evidence="8 9">GL-C-18</strain>
    </source>
</reference>
<accession>A0A2P7R039</accession>
<evidence type="ECO:0000256" key="3">
    <source>
        <dbReference type="ARBA" id="ARBA00022692"/>
    </source>
</evidence>
<keyword evidence="5 6" id="KW-0472">Membrane</keyword>
<name>A0A2P7R039_9SPHN</name>
<evidence type="ECO:0000256" key="5">
    <source>
        <dbReference type="ARBA" id="ARBA00023136"/>
    </source>
</evidence>
<keyword evidence="2" id="KW-1003">Cell membrane</keyword>
<dbReference type="InterPro" id="IPR032816">
    <property type="entry name" value="VTT_dom"/>
</dbReference>
<evidence type="ECO:0000256" key="6">
    <source>
        <dbReference type="SAM" id="Phobius"/>
    </source>
</evidence>
<feature type="transmembrane region" description="Helical" evidence="6">
    <location>
        <begin position="140"/>
        <end position="160"/>
    </location>
</feature>
<comment type="subcellular location">
    <subcellularLocation>
        <location evidence="1">Cell membrane</location>
        <topology evidence="1">Multi-pass membrane protein</topology>
    </subcellularLocation>
</comment>
<evidence type="ECO:0000256" key="4">
    <source>
        <dbReference type="ARBA" id="ARBA00022989"/>
    </source>
</evidence>
<feature type="transmembrane region" description="Helical" evidence="6">
    <location>
        <begin position="50"/>
        <end position="71"/>
    </location>
</feature>
<dbReference type="PANTHER" id="PTHR42709:SF6">
    <property type="entry name" value="UNDECAPRENYL PHOSPHATE TRANSPORTER A"/>
    <property type="match status" value="1"/>
</dbReference>
<dbReference type="AlphaFoldDB" id="A0A2P7R039"/>
<evidence type="ECO:0000256" key="2">
    <source>
        <dbReference type="ARBA" id="ARBA00022475"/>
    </source>
</evidence>